<name>A0A7D9LS82_PARCT</name>
<dbReference type="AlphaFoldDB" id="A0A7D9LS82"/>
<dbReference type="PROSITE" id="PS50878">
    <property type="entry name" value="RT_POL"/>
    <property type="match status" value="1"/>
</dbReference>
<dbReference type="Pfam" id="PF09004">
    <property type="entry name" value="ALKBH8_N"/>
    <property type="match status" value="1"/>
</dbReference>
<dbReference type="OrthoDB" id="5987559at2759"/>
<dbReference type="InterPro" id="IPR043502">
    <property type="entry name" value="DNA/RNA_pol_sf"/>
</dbReference>
<dbReference type="Pfam" id="PF00078">
    <property type="entry name" value="RVT_1"/>
    <property type="match status" value="1"/>
</dbReference>
<dbReference type="Proteomes" id="UP001152795">
    <property type="component" value="Unassembled WGS sequence"/>
</dbReference>
<dbReference type="InterPro" id="IPR015095">
    <property type="entry name" value="AlkB_hom8_N"/>
</dbReference>
<gene>
    <name evidence="1" type="ORF">PACLA_8A008241</name>
</gene>
<dbReference type="EMBL" id="CACRXK020021810">
    <property type="protein sequence ID" value="CAB4036230.1"/>
    <property type="molecule type" value="Genomic_DNA"/>
</dbReference>
<dbReference type="SUPFAM" id="SSF56672">
    <property type="entry name" value="DNA/RNA polymerases"/>
    <property type="match status" value="1"/>
</dbReference>
<dbReference type="GO" id="GO:0016706">
    <property type="term" value="F:2-oxoglutarate-dependent dioxygenase activity"/>
    <property type="evidence" value="ECO:0007669"/>
    <property type="project" value="InterPro"/>
</dbReference>
<dbReference type="PANTHER" id="PTHR33332">
    <property type="entry name" value="REVERSE TRANSCRIPTASE DOMAIN-CONTAINING PROTEIN"/>
    <property type="match status" value="1"/>
</dbReference>
<keyword evidence="1" id="KW-0808">Transferase</keyword>
<feature type="non-terminal residue" evidence="1">
    <location>
        <position position="1"/>
    </location>
</feature>
<comment type="caution">
    <text evidence="1">The sequence shown here is derived from an EMBL/GenBank/DDBJ whole genome shotgun (WGS) entry which is preliminary data.</text>
</comment>
<organism evidence="1 2">
    <name type="scientific">Paramuricea clavata</name>
    <name type="common">Red gorgonian</name>
    <name type="synonym">Violescent sea-whip</name>
    <dbReference type="NCBI Taxonomy" id="317549"/>
    <lineage>
        <taxon>Eukaryota</taxon>
        <taxon>Metazoa</taxon>
        <taxon>Cnidaria</taxon>
        <taxon>Anthozoa</taxon>
        <taxon>Octocorallia</taxon>
        <taxon>Malacalcyonacea</taxon>
        <taxon>Plexauridae</taxon>
        <taxon>Paramuricea</taxon>
    </lineage>
</organism>
<accession>A0A7D9LS82</accession>
<protein>
    <submittedName>
        <fullName evidence="1">RNA-directed DNA polymerase from mobile element jockey</fullName>
    </submittedName>
</protein>
<reference evidence="1" key="1">
    <citation type="submission" date="2020-04" db="EMBL/GenBank/DDBJ databases">
        <authorList>
            <person name="Alioto T."/>
            <person name="Alioto T."/>
            <person name="Gomez Garrido J."/>
        </authorList>
    </citation>
    <scope>NUCLEOTIDE SEQUENCE</scope>
    <source>
        <strain evidence="1">A484AB</strain>
    </source>
</reference>
<evidence type="ECO:0000313" key="1">
    <source>
        <dbReference type="EMBL" id="CAB4036230.1"/>
    </source>
</evidence>
<dbReference type="GO" id="GO:0003964">
    <property type="term" value="F:RNA-directed DNA polymerase activity"/>
    <property type="evidence" value="ECO:0007669"/>
    <property type="project" value="UniProtKB-KW"/>
</dbReference>
<evidence type="ECO:0000313" key="2">
    <source>
        <dbReference type="Proteomes" id="UP001152795"/>
    </source>
</evidence>
<dbReference type="InterPro" id="IPR000477">
    <property type="entry name" value="RT_dom"/>
</dbReference>
<keyword evidence="2" id="KW-1185">Reference proteome</keyword>
<sequence length="272" mass="31846">FLKFRKQRIKLANDCKSEWIGVPQGTKLGPWLFVLMIEDIKVTNTDLWKYVDDTTIAEPVEKGEISNIQTAVDELSEMSNRSKFQLNERKCKEIGISFARYQPQFEPIYINDNEIEVVKTVKLLGLNISSDLKWNCHVSKIVKKASTRLYFLKQLKRAKVAEKELVIYYITCIRSITEYACPVFHNGLSKYLSIDLERIQKRALRIIYPFTSYMQMPLKCVTYHPYMTLETLTTKLFEEICSDPNHKLYHLLSEINRSAVNLRNSRKFNVPT</sequence>
<dbReference type="GO" id="GO:0008168">
    <property type="term" value="F:methyltransferase activity"/>
    <property type="evidence" value="ECO:0007669"/>
    <property type="project" value="InterPro"/>
</dbReference>
<keyword evidence="1" id="KW-0695">RNA-directed DNA polymerase</keyword>
<keyword evidence="1" id="KW-0548">Nucleotidyltransferase</keyword>
<feature type="non-terminal residue" evidence="1">
    <location>
        <position position="272"/>
    </location>
</feature>
<proteinExistence type="predicted"/>